<dbReference type="EMBL" id="CP042997">
    <property type="protein sequence ID" value="QEH38483.1"/>
    <property type="molecule type" value="Genomic_DNA"/>
</dbReference>
<dbReference type="PANTHER" id="PTHR34504:SF4">
    <property type="entry name" value="ANTITOXIN HICB"/>
    <property type="match status" value="1"/>
</dbReference>
<evidence type="ECO:0000313" key="2">
    <source>
        <dbReference type="Proteomes" id="UP000324233"/>
    </source>
</evidence>
<name>A0A5B9WDD5_9BACT</name>
<dbReference type="AlphaFoldDB" id="A0A5B9WDD5"/>
<proteinExistence type="predicted"/>
<evidence type="ECO:0008006" key="3">
    <source>
        <dbReference type="Google" id="ProtNLM"/>
    </source>
</evidence>
<dbReference type="Gene3D" id="3.30.160.250">
    <property type="match status" value="1"/>
</dbReference>
<dbReference type="PANTHER" id="PTHR34504">
    <property type="entry name" value="ANTITOXIN HICB"/>
    <property type="match status" value="1"/>
</dbReference>
<accession>A0A5B9WDD5</accession>
<keyword evidence="2" id="KW-1185">Reference proteome</keyword>
<reference evidence="1 2" key="1">
    <citation type="submission" date="2019-08" db="EMBL/GenBank/DDBJ databases">
        <title>Deep-cultivation of Planctomycetes and their phenomic and genomic characterization uncovers novel biology.</title>
        <authorList>
            <person name="Wiegand S."/>
            <person name="Jogler M."/>
            <person name="Boedeker C."/>
            <person name="Pinto D."/>
            <person name="Vollmers J."/>
            <person name="Rivas-Marin E."/>
            <person name="Kohn T."/>
            <person name="Peeters S.H."/>
            <person name="Heuer A."/>
            <person name="Rast P."/>
            <person name="Oberbeckmann S."/>
            <person name="Bunk B."/>
            <person name="Jeske O."/>
            <person name="Meyerdierks A."/>
            <person name="Storesund J.E."/>
            <person name="Kallscheuer N."/>
            <person name="Luecker S."/>
            <person name="Lage O.M."/>
            <person name="Pohl T."/>
            <person name="Merkel B.J."/>
            <person name="Hornburger P."/>
            <person name="Mueller R.-W."/>
            <person name="Bruemmer F."/>
            <person name="Labrenz M."/>
            <person name="Spormann A.M."/>
            <person name="Op den Camp H."/>
            <person name="Overmann J."/>
            <person name="Amann R."/>
            <person name="Jetten M.S.M."/>
            <person name="Mascher T."/>
            <person name="Medema M.H."/>
            <person name="Devos D.P."/>
            <person name="Kaster A.-K."/>
            <person name="Ovreas L."/>
            <person name="Rohde M."/>
            <person name="Galperin M.Y."/>
            <person name="Jogler C."/>
        </authorList>
    </citation>
    <scope>NUCLEOTIDE SEQUENCE [LARGE SCALE GENOMIC DNA]</scope>
    <source>
        <strain evidence="1 2">OJF2</strain>
    </source>
</reference>
<sequence>MGAVVPEAAGLPRCSTFCWTRSGNKLNHKEGPMEARYTAVIQQHDEWWIGWVEEVPGVNSQGATRDELLENLRDALEEALEMNRLDARAAADGEFEEVSLVR</sequence>
<gene>
    <name evidence="1" type="ORF">OJF2_70860</name>
</gene>
<dbReference type="InterPro" id="IPR035069">
    <property type="entry name" value="TTHA1013/TTHA0281-like"/>
</dbReference>
<protein>
    <recommendedName>
        <fullName evidence="3">HicB-like antitoxin of toxin-antitoxin system domain-containing protein</fullName>
    </recommendedName>
</protein>
<evidence type="ECO:0000313" key="1">
    <source>
        <dbReference type="EMBL" id="QEH38483.1"/>
    </source>
</evidence>
<dbReference type="KEGG" id="agv:OJF2_70860"/>
<dbReference type="SUPFAM" id="SSF143100">
    <property type="entry name" value="TTHA1013/TTHA0281-like"/>
    <property type="match status" value="1"/>
</dbReference>
<dbReference type="InterPro" id="IPR051404">
    <property type="entry name" value="TA_system_antitoxin"/>
</dbReference>
<dbReference type="Proteomes" id="UP000324233">
    <property type="component" value="Chromosome"/>
</dbReference>
<organism evidence="1 2">
    <name type="scientific">Aquisphaera giovannonii</name>
    <dbReference type="NCBI Taxonomy" id="406548"/>
    <lineage>
        <taxon>Bacteria</taxon>
        <taxon>Pseudomonadati</taxon>
        <taxon>Planctomycetota</taxon>
        <taxon>Planctomycetia</taxon>
        <taxon>Isosphaerales</taxon>
        <taxon>Isosphaeraceae</taxon>
        <taxon>Aquisphaera</taxon>
    </lineage>
</organism>